<feature type="chain" id="PRO_5040515240" evidence="2">
    <location>
        <begin position="20"/>
        <end position="755"/>
    </location>
</feature>
<dbReference type="KEGG" id="clup:CLUP02_01215"/>
<evidence type="ECO:0000256" key="2">
    <source>
        <dbReference type="SAM" id="SignalP"/>
    </source>
</evidence>
<dbReference type="GeneID" id="73335267"/>
<reference evidence="3" key="1">
    <citation type="journal article" date="2021" name="Mol. Plant Microbe Interact.">
        <title>Complete Genome Sequence of the Plant-Pathogenic Fungus Colletotrichum lupini.</title>
        <authorList>
            <person name="Baroncelli R."/>
            <person name="Pensec F."/>
            <person name="Da Lio D."/>
            <person name="Boufleur T."/>
            <person name="Vicente I."/>
            <person name="Sarrocco S."/>
            <person name="Picot A."/>
            <person name="Baraldi E."/>
            <person name="Sukno S."/>
            <person name="Thon M."/>
            <person name="Le Floch G."/>
        </authorList>
    </citation>
    <scope>NUCLEOTIDE SEQUENCE</scope>
    <source>
        <strain evidence="3">IMI 504893</strain>
    </source>
</reference>
<name>A0A9Q8SC90_9PEZI</name>
<dbReference type="AlphaFoldDB" id="A0A9Q8SC90"/>
<gene>
    <name evidence="3" type="ORF">CLUP02_01215</name>
</gene>
<keyword evidence="2" id="KW-0732">Signal</keyword>
<feature type="compositionally biased region" description="Polar residues" evidence="1">
    <location>
        <begin position="591"/>
        <end position="606"/>
    </location>
</feature>
<feature type="signal peptide" evidence="2">
    <location>
        <begin position="1"/>
        <end position="19"/>
    </location>
</feature>
<dbReference type="Proteomes" id="UP000830671">
    <property type="component" value="Chromosome 1"/>
</dbReference>
<dbReference type="EMBL" id="CP019471">
    <property type="protein sequence ID" value="UQC74564.1"/>
    <property type="molecule type" value="Genomic_DNA"/>
</dbReference>
<evidence type="ECO:0000256" key="1">
    <source>
        <dbReference type="SAM" id="MobiDB-lite"/>
    </source>
</evidence>
<sequence length="755" mass="84022">MDLHLPLLLLLHRSFHLYSVRYLTGAQFGIPQLSICDTPSDLFPPVSGTLPFLIDNVKPVTPVTIPTIATYELDRLLSSRGWARTNATILHPSRIRHRLCRYGSGITSRWPAHKRPPSITNPHYLCLKLGTFNSTAWQRAMLHSEPSTFSSTALVSTEYCLRPPVRPHRPALSRIEAAPLLHLPAFGSLRPDPYQIELPNPSTQLKALQLALPAESIAMSRRYDETHSITSPSFTASRGIRYMSHSGPKERTYPSRSGLPFGPRISVPRQCPWKKPSDGSPMTWEDGTALLLHLHRPLISFTLVQHATSPAASPYVTCPPLFSLPSRCYPGTGGQFPRRNHHLDRASTILPASCLLGIIRKADWSRKSLRRCDGAAILLLKSETSYASGESLLVAPANLARYSTLRGLRDINIKRRRFSPERDPWNLYITQYATPESFLCTNQLTINDRHPSHETEPHGTVAEWFLALLIGSSHLIVLRLGLATKGLISLANLPILSDGVDRLKALITYHFVTDHVDHPHYNDFEVVAGGPGCLATDLTRQEAAEWHRGRAELAGLSMPVVAESRRLHLVRLPAQDVQMYDRLKRPEASSRHPSGSGNGNHGKTSFSDAFESHDIKHLDTALIGITAGSIAMEVLATPRKPQSILSFPYRPGRLLCHFDVLIGSQLSLAYGMTGTESSISGSQNAFFDMRILHSYISPLRGGHAGLNLTKSQANDTFPTCILRRSPIRVFREFRVPEVEKLIFEFPLENLTCLSR</sequence>
<organism evidence="3 4">
    <name type="scientific">Colletotrichum lupini</name>
    <dbReference type="NCBI Taxonomy" id="145971"/>
    <lineage>
        <taxon>Eukaryota</taxon>
        <taxon>Fungi</taxon>
        <taxon>Dikarya</taxon>
        <taxon>Ascomycota</taxon>
        <taxon>Pezizomycotina</taxon>
        <taxon>Sordariomycetes</taxon>
        <taxon>Hypocreomycetidae</taxon>
        <taxon>Glomerellales</taxon>
        <taxon>Glomerellaceae</taxon>
        <taxon>Colletotrichum</taxon>
        <taxon>Colletotrichum acutatum species complex</taxon>
    </lineage>
</organism>
<evidence type="ECO:0000313" key="3">
    <source>
        <dbReference type="EMBL" id="UQC74564.1"/>
    </source>
</evidence>
<evidence type="ECO:0000313" key="4">
    <source>
        <dbReference type="Proteomes" id="UP000830671"/>
    </source>
</evidence>
<keyword evidence="4" id="KW-1185">Reference proteome</keyword>
<accession>A0A9Q8SC90</accession>
<dbReference type="RefSeq" id="XP_049136214.1">
    <property type="nucleotide sequence ID" value="XM_049280257.1"/>
</dbReference>
<proteinExistence type="predicted"/>
<protein>
    <submittedName>
        <fullName evidence="3">Uncharacterized protein</fullName>
    </submittedName>
</protein>
<feature type="region of interest" description="Disordered" evidence="1">
    <location>
        <begin position="585"/>
        <end position="606"/>
    </location>
</feature>